<evidence type="ECO:0000256" key="4">
    <source>
        <dbReference type="ARBA" id="ARBA00023054"/>
    </source>
</evidence>
<feature type="coiled-coil region" evidence="7">
    <location>
        <begin position="189"/>
        <end position="223"/>
    </location>
</feature>
<dbReference type="InterPro" id="IPR003395">
    <property type="entry name" value="RecF/RecN/SMC_N"/>
</dbReference>
<comment type="subcellular location">
    <subcellularLocation>
        <location evidence="7">Cytoplasm</location>
    </subcellularLocation>
</comment>
<keyword evidence="6 7" id="KW-0238">DNA-binding</keyword>
<comment type="function">
    <text evidence="7">Required for chromosome condensation and partitioning.</text>
</comment>
<dbReference type="OrthoDB" id="9808768at2"/>
<dbReference type="GO" id="GO:0005524">
    <property type="term" value="F:ATP binding"/>
    <property type="evidence" value="ECO:0007669"/>
    <property type="project" value="UniProtKB-UniRule"/>
</dbReference>
<comment type="caution">
    <text evidence="9">The sequence shown here is derived from an EMBL/GenBank/DDBJ whole genome shotgun (WGS) entry which is preliminary data.</text>
</comment>
<evidence type="ECO:0000256" key="5">
    <source>
        <dbReference type="ARBA" id="ARBA00023067"/>
    </source>
</evidence>
<evidence type="ECO:0000256" key="1">
    <source>
        <dbReference type="ARBA" id="ARBA00022490"/>
    </source>
</evidence>
<comment type="similarity">
    <text evidence="7">Belongs to the SMC family.</text>
</comment>
<comment type="subunit">
    <text evidence="7">Homodimer.</text>
</comment>
<dbReference type="SUPFAM" id="SSF52540">
    <property type="entry name" value="P-loop containing nucleoside triphosphate hydrolases"/>
    <property type="match status" value="1"/>
</dbReference>
<dbReference type="GO" id="GO:0007062">
    <property type="term" value="P:sister chromatid cohesion"/>
    <property type="evidence" value="ECO:0007669"/>
    <property type="project" value="InterPro"/>
</dbReference>
<reference evidence="9" key="2">
    <citation type="submission" date="2014-09" db="EMBL/GenBank/DDBJ databases">
        <title>Criblamydia sequanensis harbors a mega-plasmid encoding arsenite resistance.</title>
        <authorList>
            <person name="Bertelli C."/>
            <person name="Goesmann A."/>
            <person name="Greub G."/>
        </authorList>
    </citation>
    <scope>NUCLEOTIDE SEQUENCE [LARGE SCALE GENOMIC DNA]</scope>
    <source>
        <strain evidence="9">CRIB-18</strain>
    </source>
</reference>
<evidence type="ECO:0000256" key="2">
    <source>
        <dbReference type="ARBA" id="ARBA00022741"/>
    </source>
</evidence>
<sequence length="1206" mass="140446">MILIFEKNIIEILNLFFPENHPLRLKKIKIHGFKSFADKVSLDFHEGITGIVGPNGCGKSNILDAFRWVLGETSARSLRGKKMEDVIFAGTDTRKPLNFAEVTLSFKDADQLLKTEYNEIEIARRCHRNGETEYFINKQQVRMKDVVNLFLDTGIGKSAFSIFEQGKIDQVIQYTPNERRAIFEEAAGILRFLERKKEALRKLEGLDQNLLRANDIHREIEKQIDHLGKQVAIAVSYQEKKKKLQQSEIDLLLFKRKRSKDKLEKLLSEENKLKKTYEEGELAKAKLDEALFSEKELLETLLKQFQKSNEKVYQVRSEKEIRCREQKSNEERLKETKSKISIWKQKLETMQLEQLELKAQEGQLKKKITLSQAHVEEKTALLNKERNRFKESEEKLEVLREKLHISTHENLKELEREKSIESDLRSLQVKEEGLSERLKEIDNREKELQNNLLTYEEKKCTYQKSVKNLVEEIDIKKEFFLDLEEKHKEIAEELLKIDDEERKCDKMLFEIEARISSLLKLKAELVGFSSASKKLMEESKNPKSPFYNKISPLFERFKLKKEKLESLHHFLKPYQSVLVVEKSHLEHVLKWIEKENLAEFSFLVFDEESKKTNPSQKITAANRVLYEDEGDYFEKLFLQNVFAFDSLEEGLRFIENNPGSEALINNEIGIDQKKVVFIGKATEGNPILREAEIKELEDKQAQVSLKKKELASTLKMLEEKKYETHEKRLELDKTIRKAEMRLVEENFFLQNTLSDLTNNQKELKLLLEESALSKAALKQHHERILLLKKDHEAASLKRMDLEKRAQECHEELQENEQKAKLIRQEVVEMTALLDESVDYLKKALHEVELIKAKENASEKEKKILLDEMSASEEWLERFSHKSEDFEQSLKSVEDSLMQALDECHKLGEVCEEKKREIKEKEENLKQTLEKSKSIEQEASRIAIQKAEVETDVRSCENELSTRFQMEKDQIDEAPISLSGSLDSIERSLRELRKELEVESQGVNMSSIEEFEKQKERGQFFGNQIEDLTVSKNELLAIISELDSKSRSIFKETFDKIRENFRKNFQILFVGGEADLELIESEDILQAGIEIIAKPPGKKMRSINLLSGGEKCLTAMALLFSLFEVKPSPFCILDEIDAPLDDTNVERFLNVVLQFTDRSQFIIITHNKRTMAICNRIFGVSMEEKGVSKLLSIEFSKERMTGHLVGT</sequence>
<dbReference type="GO" id="GO:0003677">
    <property type="term" value="F:DNA binding"/>
    <property type="evidence" value="ECO:0007669"/>
    <property type="project" value="UniProtKB-UniRule"/>
</dbReference>
<evidence type="ECO:0000313" key="10">
    <source>
        <dbReference type="Proteomes" id="UP000031552"/>
    </source>
</evidence>
<dbReference type="NCBIfam" id="TIGR02168">
    <property type="entry name" value="SMC_prok_B"/>
    <property type="match status" value="1"/>
</dbReference>
<proteinExistence type="inferred from homology"/>
<dbReference type="InterPro" id="IPR050308">
    <property type="entry name" value="MukB/SMC"/>
</dbReference>
<dbReference type="PANTHER" id="PTHR42963">
    <property type="entry name" value="CHROMOSOME PARTITION PROTEIN MUKB"/>
    <property type="match status" value="1"/>
</dbReference>
<dbReference type="FunFam" id="3.40.50.300:FF:000984">
    <property type="entry name" value="Chromosome partition protein Smc"/>
    <property type="match status" value="1"/>
</dbReference>
<dbReference type="PIRSF" id="PIRSF005719">
    <property type="entry name" value="SMC"/>
    <property type="match status" value="1"/>
</dbReference>
<dbReference type="InterPro" id="IPR011890">
    <property type="entry name" value="SMC_prok"/>
</dbReference>
<dbReference type="GO" id="GO:0006260">
    <property type="term" value="P:DNA replication"/>
    <property type="evidence" value="ECO:0007669"/>
    <property type="project" value="UniProtKB-UniRule"/>
</dbReference>
<keyword evidence="1 7" id="KW-0963">Cytoplasm</keyword>
<evidence type="ECO:0000256" key="3">
    <source>
        <dbReference type="ARBA" id="ARBA00022840"/>
    </source>
</evidence>
<keyword evidence="5" id="KW-0226">DNA condensation</keyword>
<gene>
    <name evidence="7 9" type="primary">smc</name>
    <name evidence="9" type="ORF">CSEC_1910</name>
</gene>
<feature type="binding site" evidence="7">
    <location>
        <begin position="54"/>
        <end position="61"/>
    </location>
    <ligand>
        <name>ATP</name>
        <dbReference type="ChEBI" id="CHEBI:30616"/>
    </ligand>
</feature>
<feature type="coiled-coil region" evidence="7">
    <location>
        <begin position="256"/>
        <end position="283"/>
    </location>
</feature>
<feature type="coiled-coil region" evidence="7">
    <location>
        <begin position="798"/>
        <end position="937"/>
    </location>
</feature>
<dbReference type="GO" id="GO:0030261">
    <property type="term" value="P:chromosome condensation"/>
    <property type="evidence" value="ECO:0007669"/>
    <property type="project" value="UniProtKB-KW"/>
</dbReference>
<dbReference type="GO" id="GO:0007059">
    <property type="term" value="P:chromosome segregation"/>
    <property type="evidence" value="ECO:0007669"/>
    <property type="project" value="UniProtKB-UniRule"/>
</dbReference>
<feature type="domain" description="RecF/RecN/SMC N-terminal" evidence="8">
    <location>
        <begin position="269"/>
        <end position="1188"/>
    </location>
</feature>
<protein>
    <recommendedName>
        <fullName evidence="7">Chromosome partition protein Smc</fullName>
    </recommendedName>
</protein>
<dbReference type="Gene3D" id="3.40.50.300">
    <property type="entry name" value="P-loop containing nucleotide triphosphate hydrolases"/>
    <property type="match status" value="2"/>
</dbReference>
<dbReference type="Pfam" id="PF02463">
    <property type="entry name" value="SMC_N"/>
    <property type="match status" value="2"/>
</dbReference>
<dbReference type="InterPro" id="IPR027417">
    <property type="entry name" value="P-loop_NTPase"/>
</dbReference>
<dbReference type="Proteomes" id="UP000031552">
    <property type="component" value="Unassembled WGS sequence"/>
</dbReference>
<dbReference type="HAMAP" id="MF_01894">
    <property type="entry name" value="Smc_prok"/>
    <property type="match status" value="1"/>
</dbReference>
<evidence type="ECO:0000313" key="9">
    <source>
        <dbReference type="EMBL" id="CDR34717.1"/>
    </source>
</evidence>
<dbReference type="RefSeq" id="WP_053331980.1">
    <property type="nucleotide sequence ID" value="NZ_CCEJ010000009.1"/>
</dbReference>
<evidence type="ECO:0000259" key="8">
    <source>
        <dbReference type="Pfam" id="PF02463"/>
    </source>
</evidence>
<accession>A0A090CZW2</accession>
<dbReference type="eggNOG" id="COG1196">
    <property type="taxonomic scope" value="Bacteria"/>
</dbReference>
<evidence type="ECO:0000256" key="7">
    <source>
        <dbReference type="HAMAP-Rule" id="MF_01894"/>
    </source>
</evidence>
<dbReference type="EMBL" id="CCEJ010000009">
    <property type="protein sequence ID" value="CDR34717.1"/>
    <property type="molecule type" value="Genomic_DNA"/>
</dbReference>
<dbReference type="AlphaFoldDB" id="A0A090CZW2"/>
<keyword evidence="10" id="KW-1185">Reference proteome</keyword>
<dbReference type="GO" id="GO:0016887">
    <property type="term" value="F:ATP hydrolysis activity"/>
    <property type="evidence" value="ECO:0007669"/>
    <property type="project" value="InterPro"/>
</dbReference>
<name>A0A090CZW2_9BACT</name>
<organism evidence="9 10">
    <name type="scientific">Candidatus Criblamydia sequanensis CRIB-18</name>
    <dbReference type="NCBI Taxonomy" id="1437425"/>
    <lineage>
        <taxon>Bacteria</taxon>
        <taxon>Pseudomonadati</taxon>
        <taxon>Chlamydiota</taxon>
        <taxon>Chlamydiia</taxon>
        <taxon>Parachlamydiales</taxon>
        <taxon>Candidatus Criblamydiaceae</taxon>
        <taxon>Candidatus Criblamydia</taxon>
    </lineage>
</organism>
<dbReference type="STRING" id="1437425.CSEC_1910"/>
<keyword evidence="4 7" id="KW-0175">Coiled coil</keyword>
<dbReference type="CDD" id="cd03278">
    <property type="entry name" value="ABC_SMC_barmotin"/>
    <property type="match status" value="1"/>
</dbReference>
<keyword evidence="3 7" id="KW-0067">ATP-binding</keyword>
<dbReference type="InterPro" id="IPR024704">
    <property type="entry name" value="SMC"/>
</dbReference>
<evidence type="ECO:0000256" key="6">
    <source>
        <dbReference type="ARBA" id="ARBA00023125"/>
    </source>
</evidence>
<keyword evidence="2 7" id="KW-0547">Nucleotide-binding</keyword>
<comment type="domain">
    <text evidence="7">Contains large globular domains required for ATP hydrolysis at each terminus and a third globular domain forming a flexible hinge near the middle of the molecule. These domains are separated by coiled-coil structures.</text>
</comment>
<dbReference type="PANTHER" id="PTHR42963:SF1">
    <property type="entry name" value="DUF4476 DOMAIN-CONTAINING PROTEIN"/>
    <property type="match status" value="1"/>
</dbReference>
<dbReference type="GO" id="GO:0005737">
    <property type="term" value="C:cytoplasm"/>
    <property type="evidence" value="ECO:0007669"/>
    <property type="project" value="UniProtKB-SubCell"/>
</dbReference>
<reference evidence="9" key="1">
    <citation type="submission" date="2013-12" db="EMBL/GenBank/DDBJ databases">
        <authorList>
            <person name="Linke B."/>
        </authorList>
    </citation>
    <scope>NUCLEOTIDE SEQUENCE [LARGE SCALE GENOMIC DNA]</scope>
    <source>
        <strain evidence="9">CRIB-18</strain>
    </source>
</reference>
<feature type="domain" description="RecF/RecN/SMC N-terminal" evidence="8">
    <location>
        <begin position="25"/>
        <end position="161"/>
    </location>
</feature>
<feature type="coiled-coil region" evidence="7">
    <location>
        <begin position="333"/>
        <end position="458"/>
    </location>
</feature>